<dbReference type="SMART" id="SM00448">
    <property type="entry name" value="REC"/>
    <property type="match status" value="1"/>
</dbReference>
<dbReference type="RefSeq" id="WP_015862600.1">
    <property type="nucleotide sequence ID" value="NC_012796.1"/>
</dbReference>
<feature type="domain" description="PAC" evidence="8">
    <location>
        <begin position="217"/>
        <end position="268"/>
    </location>
</feature>
<dbReference type="InterPro" id="IPR000700">
    <property type="entry name" value="PAS-assoc_C"/>
</dbReference>
<dbReference type="Gene3D" id="1.10.287.130">
    <property type="match status" value="1"/>
</dbReference>
<gene>
    <name evidence="9" type="ordered locus">DMR_39740</name>
</gene>
<dbReference type="Pfam" id="PF00072">
    <property type="entry name" value="Response_reg"/>
    <property type="match status" value="1"/>
</dbReference>
<dbReference type="InterPro" id="IPR036890">
    <property type="entry name" value="HATPase_C_sf"/>
</dbReference>
<dbReference type="InterPro" id="IPR001610">
    <property type="entry name" value="PAC"/>
</dbReference>
<feature type="domain" description="Response regulatory" evidence="7">
    <location>
        <begin position="530"/>
        <end position="649"/>
    </location>
</feature>
<dbReference type="InterPro" id="IPR035965">
    <property type="entry name" value="PAS-like_dom_sf"/>
</dbReference>
<dbReference type="InterPro" id="IPR013655">
    <property type="entry name" value="PAS_fold_3"/>
</dbReference>
<proteinExistence type="predicted"/>
<dbReference type="Gene3D" id="3.30.565.10">
    <property type="entry name" value="Histidine kinase-like ATPase, C-terminal domain"/>
    <property type="match status" value="1"/>
</dbReference>
<evidence type="ECO:0000256" key="2">
    <source>
        <dbReference type="ARBA" id="ARBA00012438"/>
    </source>
</evidence>
<evidence type="ECO:0000259" key="7">
    <source>
        <dbReference type="PROSITE" id="PS50110"/>
    </source>
</evidence>
<evidence type="ECO:0000259" key="8">
    <source>
        <dbReference type="PROSITE" id="PS50113"/>
    </source>
</evidence>
<feature type="domain" description="PAC" evidence="8">
    <location>
        <begin position="103"/>
        <end position="155"/>
    </location>
</feature>
<evidence type="ECO:0000259" key="6">
    <source>
        <dbReference type="PROSITE" id="PS50109"/>
    </source>
</evidence>
<dbReference type="Gene3D" id="3.30.450.20">
    <property type="entry name" value="PAS domain"/>
    <property type="match status" value="2"/>
</dbReference>
<dbReference type="NCBIfam" id="TIGR00229">
    <property type="entry name" value="sensory_box"/>
    <property type="match status" value="1"/>
</dbReference>
<dbReference type="Pfam" id="PF08447">
    <property type="entry name" value="PAS_3"/>
    <property type="match status" value="1"/>
</dbReference>
<feature type="domain" description="Histidine kinase" evidence="6">
    <location>
        <begin position="286"/>
        <end position="508"/>
    </location>
</feature>
<protein>
    <recommendedName>
        <fullName evidence="2">histidine kinase</fullName>
        <ecNumber evidence="2">2.7.13.3</ecNumber>
    </recommendedName>
</protein>
<accession>C4XNW4</accession>
<dbReference type="InterPro" id="IPR004358">
    <property type="entry name" value="Sig_transdc_His_kin-like_C"/>
</dbReference>
<dbReference type="InterPro" id="IPR003594">
    <property type="entry name" value="HATPase_dom"/>
</dbReference>
<dbReference type="InterPro" id="IPR000014">
    <property type="entry name" value="PAS"/>
</dbReference>
<sequence length="655" mass="71974">MPEHAVPDAAKTYDELLTELASVREKARQQKTLLLTSMDFFHRCSRTPFEPYAIDWIEGQVETVLGHDAGTIRASGCWLYFVHPDDANRVGLLLQSLKPGDVGEQEFRFVRKDGGVRWVTERYRCEFDAANKRYVLYGAIKDITDRKKDEALMRAMLANLPLDFWARDLAGRVILQSDISQALWGDLTQACGDMDVSPDTLARWRANAAKAYAGHRVDAEAEYRLPGGNEIFCHEMLAPIRSRGEIVGIMGVNVDLTDRRRMEHDLRAAKEGAEAANQAKSEFLANMSHEVRTPLNGILSTLQLLGTTSLDAEQQECLFAAIKSSHRLTQLLSDILDLTKIEAGKLPCRESRFEFGQLRRAVLELFAKAASDKDVGLVFTISDDMPRWLVGDEVRLRQILFNLVGNAVKFTLQGQVTVEAKALPSAGGDRLHVLFVVSDTGIGIPDDQLQYVFEPFSQIEGSYTRRFQGAGLGLSIVRKLVRMLGGELAVDGTEGGGTTMYCSIPLKRHDAAVDACAPAAFRAGQARALRILMAEDEAVSLMAGRRMLEKAGHHVVPAHNGQEALKLLAEQTIDLILMDVQMPVLDGVAAARRIRQGQAGPEKAGVPIIAVTAYAMPGDKDKFLAARIDDYVTKPMGLVELEAAIARVVAAAPPA</sequence>
<dbReference type="Gene3D" id="3.40.50.2300">
    <property type="match status" value="1"/>
</dbReference>
<dbReference type="Pfam" id="PF02518">
    <property type="entry name" value="HATPase_c"/>
    <property type="match status" value="1"/>
</dbReference>
<dbReference type="Proteomes" id="UP000009071">
    <property type="component" value="Chromosome"/>
</dbReference>
<dbReference type="SMART" id="SM00388">
    <property type="entry name" value="HisKA"/>
    <property type="match status" value="1"/>
</dbReference>
<dbReference type="InterPro" id="IPR001789">
    <property type="entry name" value="Sig_transdc_resp-reg_receiver"/>
</dbReference>
<dbReference type="FunFam" id="3.30.565.10:FF:000010">
    <property type="entry name" value="Sensor histidine kinase RcsC"/>
    <property type="match status" value="1"/>
</dbReference>
<comment type="catalytic activity">
    <reaction evidence="1">
        <text>ATP + protein L-histidine = ADP + protein N-phospho-L-histidine.</text>
        <dbReference type="EC" id="2.7.13.3"/>
    </reaction>
</comment>
<dbReference type="EMBL" id="AP010904">
    <property type="protein sequence ID" value="BAH77465.1"/>
    <property type="molecule type" value="Genomic_DNA"/>
</dbReference>
<dbReference type="PANTHER" id="PTHR45339">
    <property type="entry name" value="HYBRID SIGNAL TRANSDUCTION HISTIDINE KINASE J"/>
    <property type="match status" value="1"/>
</dbReference>
<dbReference type="STRING" id="573370.DMR_39740"/>
<dbReference type="SUPFAM" id="SSF55874">
    <property type="entry name" value="ATPase domain of HSP90 chaperone/DNA topoisomerase II/histidine kinase"/>
    <property type="match status" value="1"/>
</dbReference>
<evidence type="ECO:0000313" key="10">
    <source>
        <dbReference type="Proteomes" id="UP000009071"/>
    </source>
</evidence>
<dbReference type="eggNOG" id="COG2205">
    <property type="taxonomic scope" value="Bacteria"/>
</dbReference>
<dbReference type="PROSITE" id="PS50109">
    <property type="entry name" value="HIS_KIN"/>
    <property type="match status" value="1"/>
</dbReference>
<dbReference type="KEGG" id="dma:DMR_39740"/>
<organism evidence="9 10">
    <name type="scientific">Solidesulfovibrio magneticus (strain ATCC 700980 / DSM 13731 / RS-1)</name>
    <name type="common">Desulfovibrio magneticus</name>
    <dbReference type="NCBI Taxonomy" id="573370"/>
    <lineage>
        <taxon>Bacteria</taxon>
        <taxon>Pseudomonadati</taxon>
        <taxon>Thermodesulfobacteriota</taxon>
        <taxon>Desulfovibrionia</taxon>
        <taxon>Desulfovibrionales</taxon>
        <taxon>Desulfovibrionaceae</taxon>
        <taxon>Solidesulfovibrio</taxon>
    </lineage>
</organism>
<dbReference type="SMART" id="SM00387">
    <property type="entry name" value="HATPase_c"/>
    <property type="match status" value="1"/>
</dbReference>
<dbReference type="EC" id="2.7.13.3" evidence="2"/>
<dbReference type="PROSITE" id="PS50110">
    <property type="entry name" value="RESPONSE_REGULATORY"/>
    <property type="match status" value="1"/>
</dbReference>
<keyword evidence="10" id="KW-1185">Reference proteome</keyword>
<dbReference type="InterPro" id="IPR011006">
    <property type="entry name" value="CheY-like_superfamily"/>
</dbReference>
<dbReference type="HOGENOM" id="CLU_000445_114_15_7"/>
<dbReference type="InterPro" id="IPR005467">
    <property type="entry name" value="His_kinase_dom"/>
</dbReference>
<dbReference type="SUPFAM" id="SSF47384">
    <property type="entry name" value="Homodimeric domain of signal transducing histidine kinase"/>
    <property type="match status" value="1"/>
</dbReference>
<dbReference type="Pfam" id="PF00512">
    <property type="entry name" value="HisKA"/>
    <property type="match status" value="1"/>
</dbReference>
<keyword evidence="3 5" id="KW-0597">Phosphoprotein</keyword>
<dbReference type="PROSITE" id="PS50113">
    <property type="entry name" value="PAC"/>
    <property type="match status" value="2"/>
</dbReference>
<evidence type="ECO:0000313" key="9">
    <source>
        <dbReference type="EMBL" id="BAH77465.1"/>
    </source>
</evidence>
<keyword evidence="4" id="KW-0902">Two-component regulatory system</keyword>
<name>C4XNW4_SOLM1</name>
<dbReference type="PANTHER" id="PTHR45339:SF1">
    <property type="entry name" value="HYBRID SIGNAL TRANSDUCTION HISTIDINE KINASE J"/>
    <property type="match status" value="1"/>
</dbReference>
<dbReference type="CDD" id="cd16922">
    <property type="entry name" value="HATPase_EvgS-ArcB-TorS-like"/>
    <property type="match status" value="1"/>
</dbReference>
<evidence type="ECO:0000256" key="1">
    <source>
        <dbReference type="ARBA" id="ARBA00000085"/>
    </source>
</evidence>
<dbReference type="GO" id="GO:0000155">
    <property type="term" value="F:phosphorelay sensor kinase activity"/>
    <property type="evidence" value="ECO:0007669"/>
    <property type="project" value="InterPro"/>
</dbReference>
<dbReference type="InterPro" id="IPR003661">
    <property type="entry name" value="HisK_dim/P_dom"/>
</dbReference>
<evidence type="ECO:0000256" key="5">
    <source>
        <dbReference type="PROSITE-ProRule" id="PRU00169"/>
    </source>
</evidence>
<dbReference type="CDD" id="cd17546">
    <property type="entry name" value="REC_hyHK_CKI1_RcsC-like"/>
    <property type="match status" value="1"/>
</dbReference>
<dbReference type="PRINTS" id="PR00344">
    <property type="entry name" value="BCTRLSENSOR"/>
</dbReference>
<evidence type="ECO:0000256" key="4">
    <source>
        <dbReference type="ARBA" id="ARBA00023012"/>
    </source>
</evidence>
<dbReference type="SUPFAM" id="SSF52172">
    <property type="entry name" value="CheY-like"/>
    <property type="match status" value="1"/>
</dbReference>
<dbReference type="AlphaFoldDB" id="C4XNW4"/>
<dbReference type="SMART" id="SM00086">
    <property type="entry name" value="PAC"/>
    <property type="match status" value="2"/>
</dbReference>
<feature type="modified residue" description="4-aspartylphosphate" evidence="5">
    <location>
        <position position="579"/>
    </location>
</feature>
<dbReference type="InterPro" id="IPR036097">
    <property type="entry name" value="HisK_dim/P_sf"/>
</dbReference>
<dbReference type="CDD" id="cd00130">
    <property type="entry name" value="PAS"/>
    <property type="match status" value="1"/>
</dbReference>
<evidence type="ECO:0000256" key="3">
    <source>
        <dbReference type="ARBA" id="ARBA00022553"/>
    </source>
</evidence>
<dbReference type="CDD" id="cd00082">
    <property type="entry name" value="HisKA"/>
    <property type="match status" value="1"/>
</dbReference>
<dbReference type="SUPFAM" id="SSF55785">
    <property type="entry name" value="PYP-like sensor domain (PAS domain)"/>
    <property type="match status" value="2"/>
</dbReference>
<reference evidence="9 10" key="1">
    <citation type="journal article" date="2009" name="Genome Res.">
        <title>Whole genome sequence of Desulfovibrio magneticus strain RS-1 revealed common gene clusters in magnetotactic bacteria.</title>
        <authorList>
            <person name="Nakazawa H."/>
            <person name="Arakaki A."/>
            <person name="Narita-Yamada S."/>
            <person name="Yashiro I."/>
            <person name="Jinno K."/>
            <person name="Aoki N."/>
            <person name="Tsuruyama A."/>
            <person name="Okamura Y."/>
            <person name="Tanikawa S."/>
            <person name="Fujita N."/>
            <person name="Takeyama H."/>
            <person name="Matsunaga T."/>
        </authorList>
    </citation>
    <scope>NUCLEOTIDE SEQUENCE [LARGE SCALE GENOMIC DNA]</scope>
    <source>
        <strain evidence="10">ATCC 700980 / DSM 13731 / RS-1</strain>
    </source>
</reference>